<dbReference type="KEGG" id="dma:DMR_10250"/>
<name>C4XKX7_SOLM1</name>
<feature type="transmembrane region" description="Helical" evidence="1">
    <location>
        <begin position="135"/>
        <end position="156"/>
    </location>
</feature>
<proteinExistence type="predicted"/>
<keyword evidence="1" id="KW-1133">Transmembrane helix</keyword>
<dbReference type="RefSeq" id="WP_012750587.1">
    <property type="nucleotide sequence ID" value="NC_012796.1"/>
</dbReference>
<accession>C4XKX7</accession>
<dbReference type="EMBL" id="AP010904">
    <property type="protein sequence ID" value="BAH74516.1"/>
    <property type="molecule type" value="Genomic_DNA"/>
</dbReference>
<keyword evidence="1" id="KW-0472">Membrane</keyword>
<gene>
    <name evidence="2" type="ordered locus">DMR_10250</name>
</gene>
<feature type="transmembrane region" description="Helical" evidence="1">
    <location>
        <begin position="176"/>
        <end position="198"/>
    </location>
</feature>
<dbReference type="OrthoDB" id="9819999at2"/>
<sequence>MPEKTYTITTNWKKLKNYNKDGADRLITRISKFDKQIYSKFLNKEHSVIFKGPDQEQALKIKKLLTDIGIYAVVDEKSNSPQKTEKASPSKVKDKRNLTIGIVKNKIVHYTRMLLIFPVLLISKLTKKEIPTKNAFIILAITAFLGTYNFIFDILMSPFYNLSYSYCTESFVSIETIFIIASIAKNITSISVASLTGISDFISRISGFLENSLIALTAQTVLLKIVQQGFLLKSSLTLGFGLGTFEASRKFGEKIVLFSIFIYIALPFFVATETYIFNKVTTQQIENINAEYIKNGKAVGLSKKAIVGVASYISSKVAEFTSGKPDEQTNENVKSLKSFFMTILNSLMFVLVSTIVLSISGPYVIYQLFKIIFTTAIDRNVHISLFSEDRGHYSMQTTKK</sequence>
<dbReference type="HOGENOM" id="CLU_688357_0_0_7"/>
<evidence type="ECO:0000256" key="1">
    <source>
        <dbReference type="SAM" id="Phobius"/>
    </source>
</evidence>
<feature type="transmembrane region" description="Helical" evidence="1">
    <location>
        <begin position="255"/>
        <end position="277"/>
    </location>
</feature>
<organism evidence="2 3">
    <name type="scientific">Solidesulfovibrio magneticus (strain ATCC 700980 / DSM 13731 / RS-1)</name>
    <name type="common">Desulfovibrio magneticus</name>
    <dbReference type="NCBI Taxonomy" id="573370"/>
    <lineage>
        <taxon>Bacteria</taxon>
        <taxon>Pseudomonadati</taxon>
        <taxon>Thermodesulfobacteriota</taxon>
        <taxon>Desulfovibrionia</taxon>
        <taxon>Desulfovibrionales</taxon>
        <taxon>Desulfovibrionaceae</taxon>
        <taxon>Solidesulfovibrio</taxon>
    </lineage>
</organism>
<feature type="transmembrane region" description="Helical" evidence="1">
    <location>
        <begin position="339"/>
        <end position="365"/>
    </location>
</feature>
<keyword evidence="1" id="KW-0812">Transmembrane</keyword>
<dbReference type="Proteomes" id="UP000009071">
    <property type="component" value="Chromosome"/>
</dbReference>
<protein>
    <submittedName>
        <fullName evidence="2">Hypothetical membrane protein</fullName>
    </submittedName>
</protein>
<evidence type="ECO:0000313" key="2">
    <source>
        <dbReference type="EMBL" id="BAH74516.1"/>
    </source>
</evidence>
<keyword evidence="3" id="KW-1185">Reference proteome</keyword>
<evidence type="ECO:0000313" key="3">
    <source>
        <dbReference type="Proteomes" id="UP000009071"/>
    </source>
</evidence>
<reference evidence="2 3" key="1">
    <citation type="journal article" date="2009" name="Genome Res.">
        <title>Whole genome sequence of Desulfovibrio magneticus strain RS-1 revealed common gene clusters in magnetotactic bacteria.</title>
        <authorList>
            <person name="Nakazawa H."/>
            <person name="Arakaki A."/>
            <person name="Narita-Yamada S."/>
            <person name="Yashiro I."/>
            <person name="Jinno K."/>
            <person name="Aoki N."/>
            <person name="Tsuruyama A."/>
            <person name="Okamura Y."/>
            <person name="Tanikawa S."/>
            <person name="Fujita N."/>
            <person name="Takeyama H."/>
            <person name="Matsunaga T."/>
        </authorList>
    </citation>
    <scope>NUCLEOTIDE SEQUENCE [LARGE SCALE GENOMIC DNA]</scope>
    <source>
        <strain evidence="3">ATCC 700980 / DSM 13731 / RS-1</strain>
    </source>
</reference>
<dbReference type="AlphaFoldDB" id="C4XKX7"/>